<comment type="caution">
    <text evidence="8">The sequence shown here is derived from an EMBL/GenBank/DDBJ whole genome shotgun (WGS) entry which is preliminary data.</text>
</comment>
<keyword evidence="3 7" id="KW-1133">Transmembrane helix</keyword>
<evidence type="ECO:0000256" key="4">
    <source>
        <dbReference type="ARBA" id="ARBA00023136"/>
    </source>
</evidence>
<feature type="transmembrane region" description="Helical" evidence="7">
    <location>
        <begin position="21"/>
        <end position="44"/>
    </location>
</feature>
<dbReference type="GO" id="GO:0009252">
    <property type="term" value="P:peptidoglycan biosynthetic process"/>
    <property type="evidence" value="ECO:0007669"/>
    <property type="project" value="UniProtKB-UniRule"/>
</dbReference>
<comment type="subcellular location">
    <subcellularLocation>
        <location evidence="7">Cell inner membrane</location>
        <topology evidence="7">Single-pass membrane protein</topology>
    </subcellularLocation>
</comment>
<keyword evidence="9" id="KW-1185">Reference proteome</keyword>
<evidence type="ECO:0000256" key="5">
    <source>
        <dbReference type="ARBA" id="ARBA00023239"/>
    </source>
</evidence>
<dbReference type="GO" id="GO:0005886">
    <property type="term" value="C:plasma membrane"/>
    <property type="evidence" value="ECO:0007669"/>
    <property type="project" value="UniProtKB-SubCell"/>
</dbReference>
<evidence type="ECO:0000256" key="7">
    <source>
        <dbReference type="HAMAP-Rule" id="MF_02065"/>
    </source>
</evidence>
<dbReference type="Gene3D" id="3.30.160.60">
    <property type="entry name" value="Classic Zinc Finger"/>
    <property type="match status" value="1"/>
</dbReference>
<dbReference type="EC" id="4.2.2.29" evidence="7"/>
<reference evidence="8" key="1">
    <citation type="journal article" date="2014" name="Int. J. Syst. Evol. Microbiol.">
        <title>Complete genome sequence of Corynebacterium casei LMG S-19264T (=DSM 44701T), isolated from a smear-ripened cheese.</title>
        <authorList>
            <consortium name="US DOE Joint Genome Institute (JGI-PGF)"/>
            <person name="Walter F."/>
            <person name="Albersmeier A."/>
            <person name="Kalinowski J."/>
            <person name="Ruckert C."/>
        </authorList>
    </citation>
    <scope>NUCLEOTIDE SEQUENCE</scope>
    <source>
        <strain evidence="8">CGMCC 1.12921</strain>
    </source>
</reference>
<reference evidence="8" key="2">
    <citation type="submission" date="2020-09" db="EMBL/GenBank/DDBJ databases">
        <authorList>
            <person name="Sun Q."/>
            <person name="Zhou Y."/>
        </authorList>
    </citation>
    <scope>NUCLEOTIDE SEQUENCE</scope>
    <source>
        <strain evidence="8">CGMCC 1.12921</strain>
    </source>
</reference>
<keyword evidence="5 7" id="KW-0456">Lyase</keyword>
<comment type="catalytic activity">
    <reaction evidence="7">
        <text>a peptidoglycan chain = a peptidoglycan chain with N-acetyl-1,6-anhydromuramyl-[peptide] at the reducing end + a peptidoglycan chain with N-acetylglucosamine at the non-reducing end.</text>
        <dbReference type="EC" id="4.2.2.29"/>
    </reaction>
</comment>
<protein>
    <recommendedName>
        <fullName evidence="7">Endolytic murein transglycosylase</fullName>
        <ecNumber evidence="7">4.2.2.29</ecNumber>
    </recommendedName>
    <alternativeName>
        <fullName evidence="7">Peptidoglycan lytic transglycosylase</fullName>
    </alternativeName>
    <alternativeName>
        <fullName evidence="7">Peptidoglycan polymerization terminase</fullName>
    </alternativeName>
</protein>
<evidence type="ECO:0000256" key="2">
    <source>
        <dbReference type="ARBA" id="ARBA00022692"/>
    </source>
</evidence>
<evidence type="ECO:0000256" key="1">
    <source>
        <dbReference type="ARBA" id="ARBA00022475"/>
    </source>
</evidence>
<accession>A0A8J2Y6M1</accession>
<gene>
    <name evidence="7" type="primary">mltG</name>
    <name evidence="8" type="ORF">GCM10011342_12360</name>
</gene>
<keyword evidence="6 7" id="KW-0961">Cell wall biogenesis/degradation</keyword>
<dbReference type="EMBL" id="BMGH01000001">
    <property type="protein sequence ID" value="GGD04930.1"/>
    <property type="molecule type" value="Genomic_DNA"/>
</dbReference>
<dbReference type="PANTHER" id="PTHR30518:SF2">
    <property type="entry name" value="ENDOLYTIC MUREIN TRANSGLYCOSYLASE"/>
    <property type="match status" value="1"/>
</dbReference>
<dbReference type="CDD" id="cd08010">
    <property type="entry name" value="MltG_like"/>
    <property type="match status" value="1"/>
</dbReference>
<keyword evidence="7" id="KW-0997">Cell inner membrane</keyword>
<dbReference type="HAMAP" id="MF_02065">
    <property type="entry name" value="MltG"/>
    <property type="match status" value="1"/>
</dbReference>
<proteinExistence type="inferred from homology"/>
<dbReference type="AlphaFoldDB" id="A0A8J2Y6M1"/>
<dbReference type="PANTHER" id="PTHR30518">
    <property type="entry name" value="ENDOLYTIC MUREIN TRANSGLYCOSYLASE"/>
    <property type="match status" value="1"/>
</dbReference>
<dbReference type="RefSeq" id="WP_188160383.1">
    <property type="nucleotide sequence ID" value="NZ_BMGH01000001.1"/>
</dbReference>
<name>A0A8J2Y6M1_9PROT</name>
<dbReference type="GO" id="GO:0071555">
    <property type="term" value="P:cell wall organization"/>
    <property type="evidence" value="ECO:0007669"/>
    <property type="project" value="UniProtKB-KW"/>
</dbReference>
<keyword evidence="1 7" id="KW-1003">Cell membrane</keyword>
<evidence type="ECO:0000256" key="6">
    <source>
        <dbReference type="ARBA" id="ARBA00023316"/>
    </source>
</evidence>
<dbReference type="Gene3D" id="3.30.1490.480">
    <property type="entry name" value="Endolytic murein transglycosylase"/>
    <property type="match status" value="1"/>
</dbReference>
<dbReference type="Pfam" id="PF02618">
    <property type="entry name" value="YceG"/>
    <property type="match status" value="1"/>
</dbReference>
<comment type="similarity">
    <text evidence="7">Belongs to the transglycosylase MltG family.</text>
</comment>
<comment type="function">
    <text evidence="7">Functions as a peptidoglycan terminase that cleaves nascent peptidoglycan strands endolytically to terminate their elongation.</text>
</comment>
<organism evidence="8 9">
    <name type="scientific">Aquisalinus flavus</name>
    <dbReference type="NCBI Taxonomy" id="1526572"/>
    <lineage>
        <taxon>Bacteria</taxon>
        <taxon>Pseudomonadati</taxon>
        <taxon>Pseudomonadota</taxon>
        <taxon>Alphaproteobacteria</taxon>
        <taxon>Parvularculales</taxon>
        <taxon>Parvularculaceae</taxon>
        <taxon>Aquisalinus</taxon>
    </lineage>
</organism>
<evidence type="ECO:0000313" key="8">
    <source>
        <dbReference type="EMBL" id="GGD04930.1"/>
    </source>
</evidence>
<dbReference type="GO" id="GO:0008932">
    <property type="term" value="F:lytic endotransglycosylase activity"/>
    <property type="evidence" value="ECO:0007669"/>
    <property type="project" value="UniProtKB-UniRule"/>
</dbReference>
<sequence>MTGKPISARRRQVQQGGAVGAAIRTIFILALVAIAAFAALAYFIQKEISSDGPLAARTVIWVKPGMGVTDIAAMLVEEGAIKREEYFLIATKLRQADTRLRAGEFEIAAGASVLDIVDTIVSGKIYMHLITFPEGLTTNMIMALINANNVLEGEITLAPAEGDLLPETYAFPRGDTRDELVQRMMDAHDEVLDLLWETRAEDLPFETREEAVILASIVEKETAVAAERPLVASVFVNRLNRGMRLESDPTIIYGLTGGEPLGRGIRQSELRGETAYNTYVIRGLPPTPIANPGRASIAAVLNPADTDYIFFVADGTGGHAFASTLAEHNANVAKWRRIERERASAQ</sequence>
<dbReference type="InterPro" id="IPR003770">
    <property type="entry name" value="MLTG-like"/>
</dbReference>
<feature type="site" description="Important for catalytic activity" evidence="7">
    <location>
        <position position="221"/>
    </location>
</feature>
<evidence type="ECO:0000256" key="3">
    <source>
        <dbReference type="ARBA" id="ARBA00022989"/>
    </source>
</evidence>
<dbReference type="NCBIfam" id="TIGR00247">
    <property type="entry name" value="endolytic transglycosylase MltG"/>
    <property type="match status" value="1"/>
</dbReference>
<keyword evidence="4 7" id="KW-0472">Membrane</keyword>
<evidence type="ECO:0000313" key="9">
    <source>
        <dbReference type="Proteomes" id="UP000613582"/>
    </source>
</evidence>
<dbReference type="Proteomes" id="UP000613582">
    <property type="component" value="Unassembled WGS sequence"/>
</dbReference>
<keyword evidence="2 7" id="KW-0812">Transmembrane</keyword>